<proteinExistence type="predicted"/>
<evidence type="ECO:0000259" key="1">
    <source>
        <dbReference type="Pfam" id="PF00535"/>
    </source>
</evidence>
<evidence type="ECO:0000313" key="3">
    <source>
        <dbReference type="Proteomes" id="UP000306409"/>
    </source>
</evidence>
<dbReference type="EMBL" id="CP061336">
    <property type="protein sequence ID" value="QNU66193.1"/>
    <property type="molecule type" value="Genomic_DNA"/>
</dbReference>
<protein>
    <submittedName>
        <fullName evidence="2">Glycosyltransferase</fullName>
    </submittedName>
</protein>
<dbReference type="OrthoDB" id="9815923at2"/>
<dbReference type="Gene3D" id="3.90.550.10">
    <property type="entry name" value="Spore Coat Polysaccharide Biosynthesis Protein SpsA, Chain A"/>
    <property type="match status" value="1"/>
</dbReference>
<keyword evidence="2" id="KW-0808">Transferase</keyword>
<dbReference type="SUPFAM" id="SSF53448">
    <property type="entry name" value="Nucleotide-diphospho-sugar transferases"/>
    <property type="match status" value="1"/>
</dbReference>
<feature type="domain" description="Glycosyltransferase 2-like" evidence="1">
    <location>
        <begin position="25"/>
        <end position="165"/>
    </location>
</feature>
<dbReference type="GO" id="GO:0016740">
    <property type="term" value="F:transferase activity"/>
    <property type="evidence" value="ECO:0007669"/>
    <property type="project" value="UniProtKB-KW"/>
</dbReference>
<gene>
    <name evidence="2" type="ORF">EHE19_015095</name>
</gene>
<name>A0A4U7JJR5_9FIRM</name>
<dbReference type="InterPro" id="IPR001173">
    <property type="entry name" value="Glyco_trans_2-like"/>
</dbReference>
<dbReference type="PANTHER" id="PTHR43630:SF2">
    <property type="entry name" value="GLYCOSYLTRANSFERASE"/>
    <property type="match status" value="1"/>
</dbReference>
<dbReference type="InterPro" id="IPR029044">
    <property type="entry name" value="Nucleotide-diphossugar_trans"/>
</dbReference>
<accession>A0A4U7JJR5</accession>
<dbReference type="KEGG" id="rher:EHE19_015095"/>
<dbReference type="AlphaFoldDB" id="A0A4U7JJR5"/>
<reference evidence="2 3" key="1">
    <citation type="submission" date="2020-09" db="EMBL/GenBank/DDBJ databases">
        <title>Characterization and genome sequencing of Ruminiclostridium sp. nov. MA18.</title>
        <authorList>
            <person name="Rettenmaier R."/>
            <person name="Kowollik M.-L."/>
            <person name="Liebl W."/>
            <person name="Zverlov V."/>
        </authorList>
    </citation>
    <scope>NUCLEOTIDE SEQUENCE [LARGE SCALE GENOMIC DNA]</scope>
    <source>
        <strain evidence="2 3">MA18</strain>
    </source>
</reference>
<dbReference type="Proteomes" id="UP000306409">
    <property type="component" value="Chromosome"/>
</dbReference>
<keyword evidence="3" id="KW-1185">Reference proteome</keyword>
<evidence type="ECO:0000313" key="2">
    <source>
        <dbReference type="EMBL" id="QNU66193.1"/>
    </source>
</evidence>
<dbReference type="PANTHER" id="PTHR43630">
    <property type="entry name" value="POLY-BETA-1,6-N-ACETYL-D-GLUCOSAMINE SYNTHASE"/>
    <property type="match status" value="1"/>
</dbReference>
<sequence>MSNVLLLLTIHEWKFNRMERIKTISLCMIVKNEGDIIGTTLDRVYDYVQEIIVVDTGSTDDTVRIVNRYTDKIFSFEWCNDFSKARNYANSFASCDYIMNIDADELVVNLDFFEKVHRYDNTCFSANIESCVCERSQSNDYDFYIKNRVIGKENTRVVLFKNHEGFYYNGIIHEYLCDKFGRRVGKTGQPFLNLLNVNSPGRLREKDIYYNALAEIQLERENNSKRSSNSANLYMNLLHYYSNKNDYEKFDKIFERYSECVFDNYISKNFVELVNKLIIRKQYIRAKSILQWYRKRFVQDICLLNNEISEDTIWNTCYIYNVIEKYRNLQEWEEKLKGFRIQAKSYYLCGLILRNANFNRVNFLIESIPIAFKYGFDFFELSCTYESIVYNDSIIKILSEYPVTFILDIYSKDIGNKTYKKNLVKITHTIGKFFIRIHSMNLDVDLIESYIEQSLAFTRNFIVNLGDALEQLGQSSVYIDNNYLFHQIELIFNKLIEFSIAKKFYLLFEGVPLCLAYKCIGRFKGYIKEINTINDYSLYAGINTPEVSECHGCLISKWCLPTCHNAVGILSGKNVLTKIGLIDLIRVKSIS</sequence>
<dbReference type="Pfam" id="PF00535">
    <property type="entry name" value="Glycos_transf_2"/>
    <property type="match status" value="1"/>
</dbReference>
<organism evidence="2 3">
    <name type="scientific">Ruminiclostridium herbifermentans</name>
    <dbReference type="NCBI Taxonomy" id="2488810"/>
    <lineage>
        <taxon>Bacteria</taxon>
        <taxon>Bacillati</taxon>
        <taxon>Bacillota</taxon>
        <taxon>Clostridia</taxon>
        <taxon>Eubacteriales</taxon>
        <taxon>Oscillospiraceae</taxon>
        <taxon>Ruminiclostridium</taxon>
    </lineage>
</organism>